<dbReference type="Proteomes" id="UP000009138">
    <property type="component" value="Unassembled WGS sequence"/>
</dbReference>
<evidence type="ECO:0000313" key="2">
    <source>
        <dbReference type="Proteomes" id="UP000009138"/>
    </source>
</evidence>
<proteinExistence type="predicted"/>
<keyword evidence="2" id="KW-1185">Reference proteome</keyword>
<dbReference type="InParanoid" id="I1BT33"/>
<accession>I1BT33</accession>
<gene>
    <name evidence="1" type="ORF">RO3G_04068</name>
</gene>
<dbReference type="EMBL" id="CH476733">
    <property type="protein sequence ID" value="EIE79363.1"/>
    <property type="molecule type" value="Genomic_DNA"/>
</dbReference>
<dbReference type="RefSeq" id="XP_067514759.1">
    <property type="nucleotide sequence ID" value="XM_067658658.1"/>
</dbReference>
<dbReference type="GeneID" id="93611039"/>
<dbReference type="VEuPathDB" id="FungiDB:RO3G_04068"/>
<dbReference type="AlphaFoldDB" id="I1BT33"/>
<protein>
    <submittedName>
        <fullName evidence="1">Uncharacterized protein</fullName>
    </submittedName>
</protein>
<organism evidence="1 2">
    <name type="scientific">Rhizopus delemar (strain RA 99-880 / ATCC MYA-4621 / FGSC 9543 / NRRL 43880)</name>
    <name type="common">Mucormycosis agent</name>
    <name type="synonym">Rhizopus arrhizus var. delemar</name>
    <dbReference type="NCBI Taxonomy" id="246409"/>
    <lineage>
        <taxon>Eukaryota</taxon>
        <taxon>Fungi</taxon>
        <taxon>Fungi incertae sedis</taxon>
        <taxon>Mucoromycota</taxon>
        <taxon>Mucoromycotina</taxon>
        <taxon>Mucoromycetes</taxon>
        <taxon>Mucorales</taxon>
        <taxon>Mucorineae</taxon>
        <taxon>Rhizopodaceae</taxon>
        <taxon>Rhizopus</taxon>
    </lineage>
</organism>
<sequence>MSGWIVYEIAVRSASGNIRGLISDSINLTLQQRNQ</sequence>
<reference evidence="1 2" key="1">
    <citation type="journal article" date="2009" name="PLoS Genet.">
        <title>Genomic analysis of the basal lineage fungus Rhizopus oryzae reveals a whole-genome duplication.</title>
        <authorList>
            <person name="Ma L.-J."/>
            <person name="Ibrahim A.S."/>
            <person name="Skory C."/>
            <person name="Grabherr M.G."/>
            <person name="Burger G."/>
            <person name="Butler M."/>
            <person name="Elias M."/>
            <person name="Idnurm A."/>
            <person name="Lang B.F."/>
            <person name="Sone T."/>
            <person name="Abe A."/>
            <person name="Calvo S.E."/>
            <person name="Corrochano L.M."/>
            <person name="Engels R."/>
            <person name="Fu J."/>
            <person name="Hansberg W."/>
            <person name="Kim J.-M."/>
            <person name="Kodira C.D."/>
            <person name="Koehrsen M.J."/>
            <person name="Liu B."/>
            <person name="Miranda-Saavedra D."/>
            <person name="O'Leary S."/>
            <person name="Ortiz-Castellanos L."/>
            <person name="Poulter R."/>
            <person name="Rodriguez-Romero J."/>
            <person name="Ruiz-Herrera J."/>
            <person name="Shen Y.-Q."/>
            <person name="Zeng Q."/>
            <person name="Galagan J."/>
            <person name="Birren B.W."/>
            <person name="Cuomo C.A."/>
            <person name="Wickes B.L."/>
        </authorList>
    </citation>
    <scope>NUCLEOTIDE SEQUENCE [LARGE SCALE GENOMIC DNA]</scope>
    <source>
        <strain evidence="2">RA 99-880 / ATCC MYA-4621 / FGSC 9543 / NRRL 43880</strain>
    </source>
</reference>
<name>I1BT33_RHIO9</name>
<evidence type="ECO:0000313" key="1">
    <source>
        <dbReference type="EMBL" id="EIE79363.1"/>
    </source>
</evidence>